<reference evidence="1" key="1">
    <citation type="journal article" date="2021" name="Microb. Physiol.">
        <title>Proteogenomic Insights into the Physiology of Marine, Sulfate-Reducing, Filamentous Desulfonema limicola and Desulfonema magnum.</title>
        <authorList>
            <person name="Schnaars V."/>
            <person name="Wohlbrand L."/>
            <person name="Scheve S."/>
            <person name="Hinrichs C."/>
            <person name="Reinhardt R."/>
            <person name="Rabus R."/>
        </authorList>
    </citation>
    <scope>NUCLEOTIDE SEQUENCE</scope>
    <source>
        <strain evidence="1">4be13</strain>
    </source>
</reference>
<protein>
    <submittedName>
        <fullName evidence="1">Uncharacterized protein</fullName>
    </submittedName>
</protein>
<dbReference type="Proteomes" id="UP000663722">
    <property type="component" value="Chromosome"/>
</dbReference>
<proteinExistence type="predicted"/>
<evidence type="ECO:0000313" key="1">
    <source>
        <dbReference type="EMBL" id="QTA91912.1"/>
    </source>
</evidence>
<organism evidence="1 2">
    <name type="scientific">Desulfonema magnum</name>
    <dbReference type="NCBI Taxonomy" id="45655"/>
    <lineage>
        <taxon>Bacteria</taxon>
        <taxon>Pseudomonadati</taxon>
        <taxon>Thermodesulfobacteriota</taxon>
        <taxon>Desulfobacteria</taxon>
        <taxon>Desulfobacterales</taxon>
        <taxon>Desulfococcaceae</taxon>
        <taxon>Desulfonema</taxon>
    </lineage>
</organism>
<dbReference type="KEGG" id="dmm:dnm_079850"/>
<dbReference type="AlphaFoldDB" id="A0A975BV47"/>
<sequence>MEKLITGLRKQLEEEYYDTENLGQEILEGLEAVRDGRVDRRHWREVMDEI</sequence>
<name>A0A975BV47_9BACT</name>
<gene>
    <name evidence="1" type="ORF">dnm_079850</name>
</gene>
<dbReference type="EMBL" id="CP061800">
    <property type="protein sequence ID" value="QTA91912.1"/>
    <property type="molecule type" value="Genomic_DNA"/>
</dbReference>
<accession>A0A975BV47</accession>
<keyword evidence="2" id="KW-1185">Reference proteome</keyword>
<evidence type="ECO:0000313" key="2">
    <source>
        <dbReference type="Proteomes" id="UP000663722"/>
    </source>
</evidence>